<dbReference type="EMBL" id="NBWU01000003">
    <property type="protein sequence ID" value="PCE64428.1"/>
    <property type="molecule type" value="Genomic_DNA"/>
</dbReference>
<evidence type="ECO:0000313" key="1">
    <source>
        <dbReference type="EMBL" id="PCE64428.1"/>
    </source>
</evidence>
<dbReference type="AlphaFoldDB" id="A0A2A4G8W7"/>
<reference evidence="1 2" key="1">
    <citation type="submission" date="2017-04" db="EMBL/GenBank/DDBJ databases">
        <title>A new member of the family Flavobacteriaceae isolated from ascidians.</title>
        <authorList>
            <person name="Chen L."/>
        </authorList>
    </citation>
    <scope>NUCLEOTIDE SEQUENCE [LARGE SCALE GENOMIC DNA]</scope>
    <source>
        <strain evidence="1 2">HQA918</strain>
    </source>
</reference>
<dbReference type="Proteomes" id="UP000219559">
    <property type="component" value="Unassembled WGS sequence"/>
</dbReference>
<organism evidence="1 2">
    <name type="scientific">Sediminicola luteus</name>
    <dbReference type="NCBI Taxonomy" id="319238"/>
    <lineage>
        <taxon>Bacteria</taxon>
        <taxon>Pseudomonadati</taxon>
        <taxon>Bacteroidota</taxon>
        <taxon>Flavobacteriia</taxon>
        <taxon>Flavobacteriales</taxon>
        <taxon>Flavobacteriaceae</taxon>
        <taxon>Sediminicola</taxon>
    </lineage>
</organism>
<accession>A0A2A4G8W7</accession>
<dbReference type="OrthoDB" id="883248at2"/>
<proteinExistence type="predicted"/>
<evidence type="ECO:0008006" key="3">
    <source>
        <dbReference type="Google" id="ProtNLM"/>
    </source>
</evidence>
<keyword evidence="2" id="KW-1185">Reference proteome</keyword>
<protein>
    <recommendedName>
        <fullName evidence="3">DUF3575 domain-containing protein</fullName>
    </recommendedName>
</protein>
<comment type="caution">
    <text evidence="1">The sequence shown here is derived from an EMBL/GenBank/DDBJ whole genome shotgun (WGS) entry which is preliminary data.</text>
</comment>
<sequence length="196" mass="21686">MIQKLLLITACCFGLLSQAQYEKRGSNRLNIEAHQVSFDFISPGFRYEIGIVGSLSASTTLGLGNALYEEGYALGLAMNNRVRFYHNIQHRLNRGKNIGGNSGNYIAAAQAIFFSQVRLSTNIEGPDDFNLGFYGITYGIQRAYPKGFNFNVELGAGYYKGDGVDSGWGPMISIQMGWLATKQKKRKPDFDPSSLE</sequence>
<name>A0A2A4G8W7_9FLAO</name>
<gene>
    <name evidence="1" type="ORF">B7P33_09065</name>
</gene>
<dbReference type="RefSeq" id="WP_097440549.1">
    <property type="nucleotide sequence ID" value="NZ_KZ300476.1"/>
</dbReference>
<evidence type="ECO:0000313" key="2">
    <source>
        <dbReference type="Proteomes" id="UP000219559"/>
    </source>
</evidence>